<evidence type="ECO:0000313" key="2">
    <source>
        <dbReference type="Proteomes" id="UP001165960"/>
    </source>
</evidence>
<comment type="caution">
    <text evidence="1">The sequence shown here is derived from an EMBL/GenBank/DDBJ whole genome shotgun (WGS) entry which is preliminary data.</text>
</comment>
<dbReference type="Proteomes" id="UP001165960">
    <property type="component" value="Unassembled WGS sequence"/>
</dbReference>
<evidence type="ECO:0000313" key="1">
    <source>
        <dbReference type="EMBL" id="KAJ9055164.1"/>
    </source>
</evidence>
<organism evidence="1 2">
    <name type="scientific">Entomophthora muscae</name>
    <dbReference type="NCBI Taxonomy" id="34485"/>
    <lineage>
        <taxon>Eukaryota</taxon>
        <taxon>Fungi</taxon>
        <taxon>Fungi incertae sedis</taxon>
        <taxon>Zoopagomycota</taxon>
        <taxon>Entomophthoromycotina</taxon>
        <taxon>Entomophthoromycetes</taxon>
        <taxon>Entomophthorales</taxon>
        <taxon>Entomophthoraceae</taxon>
        <taxon>Entomophthora</taxon>
    </lineage>
</organism>
<reference evidence="1" key="1">
    <citation type="submission" date="2022-04" db="EMBL/GenBank/DDBJ databases">
        <title>Genome of the entomopathogenic fungus Entomophthora muscae.</title>
        <authorList>
            <person name="Elya C."/>
            <person name="Lovett B.R."/>
            <person name="Lee E."/>
            <person name="Macias A.M."/>
            <person name="Hajek A.E."/>
            <person name="De Bivort B.L."/>
            <person name="Kasson M.T."/>
            <person name="De Fine Licht H.H."/>
            <person name="Stajich J.E."/>
        </authorList>
    </citation>
    <scope>NUCLEOTIDE SEQUENCE</scope>
    <source>
        <strain evidence="1">Berkeley</strain>
    </source>
</reference>
<gene>
    <name evidence="1" type="ORF">DSO57_1007076</name>
</gene>
<accession>A0ACC2RYK3</accession>
<protein>
    <submittedName>
        <fullName evidence="1">Uncharacterized protein</fullName>
    </submittedName>
</protein>
<sequence length="106" mass="12288">MLRIQQSIRPVNNLLSSFRLFSTTVSRFQEESAPRPTSSAPHGQVLKGINYLKTQTDPIAKADEEYPEWLWTLLEPKEAPTDILSRAYQRKKNKDSIKAKNFLKKR</sequence>
<proteinExistence type="predicted"/>
<name>A0ACC2RYK3_9FUNG</name>
<keyword evidence="2" id="KW-1185">Reference proteome</keyword>
<dbReference type="EMBL" id="QTSX02006410">
    <property type="protein sequence ID" value="KAJ9055164.1"/>
    <property type="molecule type" value="Genomic_DNA"/>
</dbReference>